<dbReference type="Pfam" id="PF01638">
    <property type="entry name" value="HxlR"/>
    <property type="match status" value="1"/>
</dbReference>
<dbReference type="RefSeq" id="WP_186908522.1">
    <property type="nucleotide sequence ID" value="NZ_JACOPP010000023.1"/>
</dbReference>
<keyword evidence="3" id="KW-0804">Transcription</keyword>
<dbReference type="GO" id="GO:0003677">
    <property type="term" value="F:DNA binding"/>
    <property type="evidence" value="ECO:0007669"/>
    <property type="project" value="UniProtKB-KW"/>
</dbReference>
<keyword evidence="1" id="KW-0805">Transcription regulation</keyword>
<sequence length="158" mass="18223">MRADHFDQPTNPYHYVLHCIGGKWKMTILHEIYTHGSIRFNQTLKILPISEKVFSQQLRELVESGLIRRISYDTVPPKVEYVLTPSGEQLIPALDILYIWSIRRMNDLEIPIDANAFTVHKSGKYVDALRDIMEANNFWPDIEHQSSGEVGQASGEDR</sequence>
<evidence type="ECO:0000259" key="4">
    <source>
        <dbReference type="PROSITE" id="PS51118"/>
    </source>
</evidence>
<organism evidence="5 6">
    <name type="scientific">Lawsonibacter hominis</name>
    <dbReference type="NCBI Taxonomy" id="2763053"/>
    <lineage>
        <taxon>Bacteria</taxon>
        <taxon>Bacillati</taxon>
        <taxon>Bacillota</taxon>
        <taxon>Clostridia</taxon>
        <taxon>Eubacteriales</taxon>
        <taxon>Oscillospiraceae</taxon>
        <taxon>Lawsonibacter</taxon>
    </lineage>
</organism>
<feature type="domain" description="HTH hxlR-type" evidence="4">
    <location>
        <begin position="11"/>
        <end position="109"/>
    </location>
</feature>
<evidence type="ECO:0000256" key="1">
    <source>
        <dbReference type="ARBA" id="ARBA00023015"/>
    </source>
</evidence>
<evidence type="ECO:0000313" key="5">
    <source>
        <dbReference type="EMBL" id="MBC5734693.1"/>
    </source>
</evidence>
<name>A0A8J6JEW2_9FIRM</name>
<protein>
    <submittedName>
        <fullName evidence="5">Helix-turn-helix transcriptional regulator</fullName>
    </submittedName>
</protein>
<dbReference type="SUPFAM" id="SSF46785">
    <property type="entry name" value="Winged helix' DNA-binding domain"/>
    <property type="match status" value="1"/>
</dbReference>
<reference evidence="5" key="1">
    <citation type="submission" date="2020-08" db="EMBL/GenBank/DDBJ databases">
        <title>Genome public.</title>
        <authorList>
            <person name="Liu C."/>
            <person name="Sun Q."/>
        </authorList>
    </citation>
    <scope>NUCLEOTIDE SEQUENCE</scope>
    <source>
        <strain evidence="5">NSJ-51</strain>
    </source>
</reference>
<evidence type="ECO:0000256" key="3">
    <source>
        <dbReference type="ARBA" id="ARBA00023163"/>
    </source>
</evidence>
<comment type="caution">
    <text evidence="5">The sequence shown here is derived from an EMBL/GenBank/DDBJ whole genome shotgun (WGS) entry which is preliminary data.</text>
</comment>
<evidence type="ECO:0000256" key="2">
    <source>
        <dbReference type="ARBA" id="ARBA00023125"/>
    </source>
</evidence>
<keyword evidence="6" id="KW-1185">Reference proteome</keyword>
<dbReference type="EMBL" id="JACOPP010000023">
    <property type="protein sequence ID" value="MBC5734693.1"/>
    <property type="molecule type" value="Genomic_DNA"/>
</dbReference>
<dbReference type="PANTHER" id="PTHR33204">
    <property type="entry name" value="TRANSCRIPTIONAL REGULATOR, MARR FAMILY"/>
    <property type="match status" value="1"/>
</dbReference>
<dbReference type="InterPro" id="IPR002577">
    <property type="entry name" value="HTH_HxlR"/>
</dbReference>
<accession>A0A8J6JEW2</accession>
<keyword evidence="2" id="KW-0238">DNA-binding</keyword>
<dbReference type="InterPro" id="IPR036390">
    <property type="entry name" value="WH_DNA-bd_sf"/>
</dbReference>
<dbReference type="InterPro" id="IPR036388">
    <property type="entry name" value="WH-like_DNA-bd_sf"/>
</dbReference>
<dbReference type="AlphaFoldDB" id="A0A8J6JEW2"/>
<proteinExistence type="predicted"/>
<dbReference type="Gene3D" id="1.10.10.10">
    <property type="entry name" value="Winged helix-like DNA-binding domain superfamily/Winged helix DNA-binding domain"/>
    <property type="match status" value="1"/>
</dbReference>
<gene>
    <name evidence="5" type="ORF">H8S57_13315</name>
</gene>
<dbReference type="PROSITE" id="PS51118">
    <property type="entry name" value="HTH_HXLR"/>
    <property type="match status" value="1"/>
</dbReference>
<dbReference type="Proteomes" id="UP000661435">
    <property type="component" value="Unassembled WGS sequence"/>
</dbReference>
<evidence type="ECO:0000313" key="6">
    <source>
        <dbReference type="Proteomes" id="UP000661435"/>
    </source>
</evidence>